<dbReference type="AlphaFoldDB" id="A0A552V300"/>
<accession>A0A552V300</accession>
<evidence type="ECO:0000256" key="1">
    <source>
        <dbReference type="SAM" id="SignalP"/>
    </source>
</evidence>
<reference evidence="2 3" key="1">
    <citation type="submission" date="2019-07" db="EMBL/GenBank/DDBJ databases">
        <title>Flavobacterium sp. nov., isolated from glacier ice.</title>
        <authorList>
            <person name="Liu Q."/>
            <person name="Xin Y.-H."/>
        </authorList>
    </citation>
    <scope>NUCLEOTIDE SEQUENCE [LARGE SCALE GENOMIC DNA]</scope>
    <source>
        <strain evidence="2 3">ZT4R6</strain>
    </source>
</reference>
<dbReference type="OrthoDB" id="1364767at2"/>
<dbReference type="EMBL" id="VJVZ01000005">
    <property type="protein sequence ID" value="TRW24835.1"/>
    <property type="molecule type" value="Genomic_DNA"/>
</dbReference>
<dbReference type="Proteomes" id="UP000320643">
    <property type="component" value="Unassembled WGS sequence"/>
</dbReference>
<sequence length="131" mass="15030">MKSKVFYIALFAALLFTGVTAFAQMDRSVGQSQYKNAKGKKGKPADFVQLTVDYYTKELKLDDFQIAAVREIMEDQRSAITQLGEAKDITDSERKDKANAINDRIETRIKPLLSEDQKKKYDELQEKRKKS</sequence>
<protein>
    <recommendedName>
        <fullName evidence="4">LTXXQ motif family protein</fullName>
    </recommendedName>
</protein>
<feature type="chain" id="PRO_5021903057" description="LTXXQ motif family protein" evidence="1">
    <location>
        <begin position="24"/>
        <end position="131"/>
    </location>
</feature>
<keyword evidence="1" id="KW-0732">Signal</keyword>
<feature type="signal peptide" evidence="1">
    <location>
        <begin position="1"/>
        <end position="23"/>
    </location>
</feature>
<keyword evidence="3" id="KW-1185">Reference proteome</keyword>
<proteinExistence type="predicted"/>
<comment type="caution">
    <text evidence="2">The sequence shown here is derived from an EMBL/GenBank/DDBJ whole genome shotgun (WGS) entry which is preliminary data.</text>
</comment>
<organism evidence="2 3">
    <name type="scientific">Flavobacterium zepuense</name>
    <dbReference type="NCBI Taxonomy" id="2593302"/>
    <lineage>
        <taxon>Bacteria</taxon>
        <taxon>Pseudomonadati</taxon>
        <taxon>Bacteroidota</taxon>
        <taxon>Flavobacteriia</taxon>
        <taxon>Flavobacteriales</taxon>
        <taxon>Flavobacteriaceae</taxon>
        <taxon>Flavobacterium</taxon>
    </lineage>
</organism>
<dbReference type="RefSeq" id="WP_143373236.1">
    <property type="nucleotide sequence ID" value="NZ_VJVZ01000005.1"/>
</dbReference>
<evidence type="ECO:0000313" key="2">
    <source>
        <dbReference type="EMBL" id="TRW24835.1"/>
    </source>
</evidence>
<gene>
    <name evidence="2" type="ORF">FMM05_10065</name>
</gene>
<evidence type="ECO:0000313" key="3">
    <source>
        <dbReference type="Proteomes" id="UP000320643"/>
    </source>
</evidence>
<evidence type="ECO:0008006" key="4">
    <source>
        <dbReference type="Google" id="ProtNLM"/>
    </source>
</evidence>
<name>A0A552V300_9FLAO</name>